<dbReference type="FunFam" id="3.40.1810.10:FF:000004">
    <property type="entry name" value="MADS-box transcription factor 1"/>
    <property type="match status" value="1"/>
</dbReference>
<dbReference type="InterPro" id="IPR002487">
    <property type="entry name" value="TF_Kbox"/>
</dbReference>
<evidence type="ECO:0000256" key="6">
    <source>
        <dbReference type="SAM" id="Coils"/>
    </source>
</evidence>
<dbReference type="AlphaFoldDB" id="A0A3L6F2H2"/>
<dbReference type="PANTHER" id="PTHR48019">
    <property type="entry name" value="SERUM RESPONSE FACTOR HOMOLOG"/>
    <property type="match status" value="1"/>
</dbReference>
<dbReference type="GO" id="GO:0005634">
    <property type="term" value="C:nucleus"/>
    <property type="evidence" value="ECO:0007669"/>
    <property type="project" value="UniProtKB-SubCell"/>
</dbReference>
<sequence length="264" mass="29960">MGRGRVELKRIENKINRQVTFSKRRNGLLKKAYELSVLCDAEVALIIFSGRGKLYEFGSAGVTKTLERYQHFCYNAQDSNNGALSESQSWYQEISKLRAKFEALQRTQRHLLGEDLGPLSTVKELQQLEKQLECALSQARQRKVHITVSTYTQLMMEQVEELRRTERHLGEMNRQLKHKLEAEGCSNYTTLQHAACWPAPGGTIVEHDGATYQVHPPAHSVAMDCEPTLQIGYPHHQFPPPEAANNIPRSAATGENNFMLGWVL</sequence>
<dbReference type="GO" id="GO:0045944">
    <property type="term" value="P:positive regulation of transcription by RNA polymerase II"/>
    <property type="evidence" value="ECO:0007669"/>
    <property type="project" value="InterPro"/>
</dbReference>
<proteinExistence type="predicted"/>
<dbReference type="ExpressionAtlas" id="A0A3L6F2H2">
    <property type="expression patterns" value="baseline"/>
</dbReference>
<name>A0A3L6F2H2_MAIZE</name>
<gene>
    <name evidence="9" type="primary">MADS6_1</name>
    <name evidence="9" type="ORF">Zm00014a_009577</name>
</gene>
<comment type="subcellular location">
    <subcellularLocation>
        <location evidence="1">Nucleus</location>
    </subcellularLocation>
</comment>
<dbReference type="InterPro" id="IPR033896">
    <property type="entry name" value="MEF2-like_N"/>
</dbReference>
<dbReference type="InterPro" id="IPR036879">
    <property type="entry name" value="TF_MADSbox_sf"/>
</dbReference>
<keyword evidence="6" id="KW-0175">Coiled coil</keyword>
<feature type="domain" description="K-box" evidence="8">
    <location>
        <begin position="87"/>
        <end position="186"/>
    </location>
</feature>
<feature type="coiled-coil region" evidence="6">
    <location>
        <begin position="122"/>
        <end position="175"/>
    </location>
</feature>
<dbReference type="InterPro" id="IPR050142">
    <property type="entry name" value="MADS-box/MEF2_TF"/>
</dbReference>
<accession>A0A3L6F2H2</accession>
<feature type="domain" description="MADS-box" evidence="7">
    <location>
        <begin position="1"/>
        <end position="61"/>
    </location>
</feature>
<evidence type="ECO:0000259" key="8">
    <source>
        <dbReference type="PROSITE" id="PS51297"/>
    </source>
</evidence>
<reference evidence="9" key="1">
    <citation type="journal article" date="2018" name="Nat. Genet.">
        <title>Extensive intraspecific gene order and gene structural variations between Mo17 and other maize genomes.</title>
        <authorList>
            <person name="Sun S."/>
            <person name="Zhou Y."/>
            <person name="Chen J."/>
            <person name="Shi J."/>
            <person name="Zhao H."/>
            <person name="Zhao H."/>
            <person name="Song W."/>
            <person name="Zhang M."/>
            <person name="Cui Y."/>
            <person name="Dong X."/>
            <person name="Liu H."/>
            <person name="Ma X."/>
            <person name="Jiao Y."/>
            <person name="Wang B."/>
            <person name="Wei X."/>
            <person name="Stein J.C."/>
            <person name="Glaubitz J.C."/>
            <person name="Lu F."/>
            <person name="Yu G."/>
            <person name="Liang C."/>
            <person name="Fengler K."/>
            <person name="Li B."/>
            <person name="Rafalski A."/>
            <person name="Schnable P.S."/>
            <person name="Ware D.H."/>
            <person name="Buckler E.S."/>
            <person name="Lai J."/>
        </authorList>
    </citation>
    <scope>NUCLEOTIDE SEQUENCE [LARGE SCALE GENOMIC DNA]</scope>
    <source>
        <tissue evidence="9">Seedling</tissue>
    </source>
</reference>
<dbReference type="PRINTS" id="PR00404">
    <property type="entry name" value="MADSDOMAIN"/>
</dbReference>
<dbReference type="SMART" id="SM00432">
    <property type="entry name" value="MADS"/>
    <property type="match status" value="1"/>
</dbReference>
<keyword evidence="5" id="KW-0539">Nucleus</keyword>
<evidence type="ECO:0000256" key="5">
    <source>
        <dbReference type="ARBA" id="ARBA00023242"/>
    </source>
</evidence>
<dbReference type="GO" id="GO:0003700">
    <property type="term" value="F:DNA-binding transcription factor activity"/>
    <property type="evidence" value="ECO:0007669"/>
    <property type="project" value="InterPro"/>
</dbReference>
<organism evidence="9">
    <name type="scientific">Zea mays</name>
    <name type="common">Maize</name>
    <dbReference type="NCBI Taxonomy" id="4577"/>
    <lineage>
        <taxon>Eukaryota</taxon>
        <taxon>Viridiplantae</taxon>
        <taxon>Streptophyta</taxon>
        <taxon>Embryophyta</taxon>
        <taxon>Tracheophyta</taxon>
        <taxon>Spermatophyta</taxon>
        <taxon>Magnoliopsida</taxon>
        <taxon>Liliopsida</taxon>
        <taxon>Poales</taxon>
        <taxon>Poaceae</taxon>
        <taxon>PACMAD clade</taxon>
        <taxon>Panicoideae</taxon>
        <taxon>Andropogonodae</taxon>
        <taxon>Andropogoneae</taxon>
        <taxon>Tripsacinae</taxon>
        <taxon>Zea</taxon>
    </lineage>
</organism>
<protein>
    <submittedName>
        <fullName evidence="9">MADS-box transcription factor 6</fullName>
    </submittedName>
</protein>
<dbReference type="GO" id="GO:0010093">
    <property type="term" value="P:specification of floral organ identity"/>
    <property type="evidence" value="ECO:0007669"/>
    <property type="project" value="UniProtKB-ARBA"/>
</dbReference>
<dbReference type="InterPro" id="IPR002100">
    <property type="entry name" value="TF_MADSbox"/>
</dbReference>
<dbReference type="PROSITE" id="PS00350">
    <property type="entry name" value="MADS_BOX_1"/>
    <property type="match status" value="1"/>
</dbReference>
<dbReference type="Pfam" id="PF00319">
    <property type="entry name" value="SRF-TF"/>
    <property type="match status" value="1"/>
</dbReference>
<dbReference type="GO" id="GO:0046983">
    <property type="term" value="F:protein dimerization activity"/>
    <property type="evidence" value="ECO:0007669"/>
    <property type="project" value="InterPro"/>
</dbReference>
<dbReference type="Pfam" id="PF01486">
    <property type="entry name" value="K-box"/>
    <property type="match status" value="1"/>
</dbReference>
<evidence type="ECO:0000259" key="7">
    <source>
        <dbReference type="PROSITE" id="PS50066"/>
    </source>
</evidence>
<dbReference type="EMBL" id="NCVQ01000005">
    <property type="protein sequence ID" value="PWZ27063.1"/>
    <property type="molecule type" value="Genomic_DNA"/>
</dbReference>
<dbReference type="CDD" id="cd00265">
    <property type="entry name" value="MADS_MEF2_like"/>
    <property type="match status" value="1"/>
</dbReference>
<dbReference type="PROSITE" id="PS50066">
    <property type="entry name" value="MADS_BOX_2"/>
    <property type="match status" value="1"/>
</dbReference>
<evidence type="ECO:0000256" key="3">
    <source>
        <dbReference type="ARBA" id="ARBA00023125"/>
    </source>
</evidence>
<keyword evidence="4" id="KW-0804">Transcription</keyword>
<comment type="caution">
    <text evidence="9">The sequence shown here is derived from an EMBL/GenBank/DDBJ whole genome shotgun (WGS) entry which is preliminary data.</text>
</comment>
<dbReference type="GO" id="GO:0000977">
    <property type="term" value="F:RNA polymerase II transcription regulatory region sequence-specific DNA binding"/>
    <property type="evidence" value="ECO:0007669"/>
    <property type="project" value="InterPro"/>
</dbReference>
<dbReference type="SUPFAM" id="SSF55455">
    <property type="entry name" value="SRF-like"/>
    <property type="match status" value="1"/>
</dbReference>
<evidence type="ECO:0000313" key="9">
    <source>
        <dbReference type="EMBL" id="PWZ27063.1"/>
    </source>
</evidence>
<dbReference type="Gene3D" id="3.40.1810.10">
    <property type="entry name" value="Transcription factor, MADS-box"/>
    <property type="match status" value="1"/>
</dbReference>
<keyword evidence="2" id="KW-0805">Transcription regulation</keyword>
<dbReference type="Proteomes" id="UP000251960">
    <property type="component" value="Chromosome 4"/>
</dbReference>
<evidence type="ECO:0000256" key="1">
    <source>
        <dbReference type="ARBA" id="ARBA00004123"/>
    </source>
</evidence>
<evidence type="ECO:0000256" key="2">
    <source>
        <dbReference type="ARBA" id="ARBA00023015"/>
    </source>
</evidence>
<evidence type="ECO:0000256" key="4">
    <source>
        <dbReference type="ARBA" id="ARBA00023163"/>
    </source>
</evidence>
<keyword evidence="3" id="KW-0238">DNA-binding</keyword>
<dbReference type="PROSITE" id="PS51297">
    <property type="entry name" value="K_BOX"/>
    <property type="match status" value="1"/>
</dbReference>